<reference evidence="1" key="1">
    <citation type="submission" date="2020-05" db="EMBL/GenBank/DDBJ databases">
        <title>Large-scale comparative analyses of tick genomes elucidate their genetic diversity and vector capacities.</title>
        <authorList>
            <person name="Jia N."/>
            <person name="Wang J."/>
            <person name="Shi W."/>
            <person name="Du L."/>
            <person name="Sun Y."/>
            <person name="Zhan W."/>
            <person name="Jiang J."/>
            <person name="Wang Q."/>
            <person name="Zhang B."/>
            <person name="Ji P."/>
            <person name="Sakyi L.B."/>
            <person name="Cui X."/>
            <person name="Yuan T."/>
            <person name="Jiang B."/>
            <person name="Yang W."/>
            <person name="Lam T.T.-Y."/>
            <person name="Chang Q."/>
            <person name="Ding S."/>
            <person name="Wang X."/>
            <person name="Zhu J."/>
            <person name="Ruan X."/>
            <person name="Zhao L."/>
            <person name="Wei J."/>
            <person name="Que T."/>
            <person name="Du C."/>
            <person name="Cheng J."/>
            <person name="Dai P."/>
            <person name="Han X."/>
            <person name="Huang E."/>
            <person name="Gao Y."/>
            <person name="Liu J."/>
            <person name="Shao H."/>
            <person name="Ye R."/>
            <person name="Li L."/>
            <person name="Wei W."/>
            <person name="Wang X."/>
            <person name="Wang C."/>
            <person name="Yang T."/>
            <person name="Huo Q."/>
            <person name="Li W."/>
            <person name="Guo W."/>
            <person name="Chen H."/>
            <person name="Zhou L."/>
            <person name="Ni X."/>
            <person name="Tian J."/>
            <person name="Zhou Y."/>
            <person name="Sheng Y."/>
            <person name="Liu T."/>
            <person name="Pan Y."/>
            <person name="Xia L."/>
            <person name="Li J."/>
            <person name="Zhao F."/>
            <person name="Cao W."/>
        </authorList>
    </citation>
    <scope>NUCLEOTIDE SEQUENCE</scope>
    <source>
        <strain evidence="1">Dsil-2018</strain>
    </source>
</reference>
<proteinExistence type="predicted"/>
<gene>
    <name evidence="1" type="ORF">HPB49_015757</name>
</gene>
<sequence>MDGKELSEQAPMLPRIVSVTTLTSSTETSGNTAIMDSDKGTSVDCCYECGVCRQRFSTKKSVTNHLIVHKGEKPYACDVCGLKFFQKFPLLKHQRIHTGEMPYACQVCPSKFCRKESLDRHQQLHVRGVDMCHCPECGKSFMRMKTLQRHLKWHKMEKPYPCHLCPARFTKKPNRDSHVLIHMGEKPHKCPVCEKAYAWRQSLELHVRRLHSGVETTTVASADSRLDITMPSGSPTTLPPIPKLAFISETLEYGL</sequence>
<dbReference type="EMBL" id="CM023480">
    <property type="protein sequence ID" value="KAH7970804.1"/>
    <property type="molecule type" value="Genomic_DNA"/>
</dbReference>
<organism evidence="1 2">
    <name type="scientific">Dermacentor silvarum</name>
    <name type="common">Tick</name>
    <dbReference type="NCBI Taxonomy" id="543639"/>
    <lineage>
        <taxon>Eukaryota</taxon>
        <taxon>Metazoa</taxon>
        <taxon>Ecdysozoa</taxon>
        <taxon>Arthropoda</taxon>
        <taxon>Chelicerata</taxon>
        <taxon>Arachnida</taxon>
        <taxon>Acari</taxon>
        <taxon>Parasitiformes</taxon>
        <taxon>Ixodida</taxon>
        <taxon>Ixodoidea</taxon>
        <taxon>Ixodidae</taxon>
        <taxon>Rhipicephalinae</taxon>
        <taxon>Dermacentor</taxon>
    </lineage>
</organism>
<comment type="caution">
    <text evidence="1">The sequence shown here is derived from an EMBL/GenBank/DDBJ whole genome shotgun (WGS) entry which is preliminary data.</text>
</comment>
<evidence type="ECO:0000313" key="2">
    <source>
        <dbReference type="Proteomes" id="UP000821865"/>
    </source>
</evidence>
<accession>A0ACB8DJS7</accession>
<evidence type="ECO:0000313" key="1">
    <source>
        <dbReference type="EMBL" id="KAH7970804.1"/>
    </source>
</evidence>
<name>A0ACB8DJS7_DERSI</name>
<protein>
    <submittedName>
        <fullName evidence="1">Uncharacterized protein</fullName>
    </submittedName>
</protein>
<dbReference type="Proteomes" id="UP000821865">
    <property type="component" value="Chromosome 11"/>
</dbReference>
<keyword evidence="2" id="KW-1185">Reference proteome</keyword>